<comment type="caution">
    <text evidence="1">The sequence shown here is derived from an EMBL/GenBank/DDBJ whole genome shotgun (WGS) entry which is preliminary data.</text>
</comment>
<reference evidence="1 2" key="1">
    <citation type="submission" date="2018-08" db="EMBL/GenBank/DDBJ databases">
        <title>Genomic Encyclopedia of Type Strains, Phase IV (KMG-IV): sequencing the most valuable type-strain genomes for metagenomic binning, comparative biology and taxonomic classification.</title>
        <authorList>
            <person name="Goeker M."/>
        </authorList>
    </citation>
    <scope>NUCLEOTIDE SEQUENCE [LARGE SCALE GENOMIC DNA]</scope>
    <source>
        <strain evidence="1 2">DSM 17274</strain>
    </source>
</reference>
<dbReference type="Proteomes" id="UP000257076">
    <property type="component" value="Unassembled WGS sequence"/>
</dbReference>
<dbReference type="EMBL" id="QUMW01000009">
    <property type="protein sequence ID" value="REG25564.1"/>
    <property type="molecule type" value="Genomic_DNA"/>
</dbReference>
<evidence type="ECO:0000313" key="2">
    <source>
        <dbReference type="Proteomes" id="UP000257076"/>
    </source>
</evidence>
<gene>
    <name evidence="1" type="ORF">DFR63_0604</name>
</gene>
<name>A0A3E0B0S2_9STAP</name>
<dbReference type="Pfam" id="PF06279">
    <property type="entry name" value="DUF1033"/>
    <property type="match status" value="1"/>
</dbReference>
<proteinExistence type="predicted"/>
<keyword evidence="2" id="KW-1185">Reference proteome</keyword>
<sequence>MYEVVIVKADYEGWWLFDGWQDNIINRHQFNDTAQMLSGYKSILEQMKNDYSSYIQGKYDLCAFFNACEIEFCEECDEDVQIFYTPIMTKNNEFYNNL</sequence>
<dbReference type="OrthoDB" id="2389779at2"/>
<organism evidence="1 2">
    <name type="scientific">Jeotgalicoccus halotolerans</name>
    <dbReference type="NCBI Taxonomy" id="157227"/>
    <lineage>
        <taxon>Bacteria</taxon>
        <taxon>Bacillati</taxon>
        <taxon>Bacillota</taxon>
        <taxon>Bacilli</taxon>
        <taxon>Bacillales</taxon>
        <taxon>Staphylococcaceae</taxon>
        <taxon>Jeotgalicoccus</taxon>
    </lineage>
</organism>
<accession>A0A3E0B0S2</accession>
<evidence type="ECO:0000313" key="1">
    <source>
        <dbReference type="EMBL" id="REG25564.1"/>
    </source>
</evidence>
<dbReference type="AlphaFoldDB" id="A0A3E0B0S2"/>
<evidence type="ECO:0008006" key="3">
    <source>
        <dbReference type="Google" id="ProtNLM"/>
    </source>
</evidence>
<protein>
    <recommendedName>
        <fullName evidence="3">DUF1033 family protein</fullName>
    </recommendedName>
</protein>
<dbReference type="InterPro" id="IPR010434">
    <property type="entry name" value="DUF1033"/>
</dbReference>
<dbReference type="RefSeq" id="WP_115884254.1">
    <property type="nucleotide sequence ID" value="NZ_CBCSHX010000001.1"/>
</dbReference>